<dbReference type="Pfam" id="PF12277">
    <property type="entry name" value="DUF3618"/>
    <property type="match status" value="1"/>
</dbReference>
<gene>
    <name evidence="1" type="ORF">RM423_14090</name>
</gene>
<comment type="caution">
    <text evidence="1">The sequence shown here is derived from an EMBL/GenBank/DDBJ whole genome shotgun (WGS) entry which is preliminary data.</text>
</comment>
<evidence type="ECO:0000313" key="1">
    <source>
        <dbReference type="EMBL" id="MDT0262522.1"/>
    </source>
</evidence>
<sequence>MSGSTNDPDVLRAEIAQARSELADTVNQLAVKLDVKQQARQRMDDTKATAVQRLQQAKDRAPEPVVQALDKLSDTVLPVLSQAVQRVRDNPRQALVAVSVAVVITLIGRRAGGAR</sequence>
<name>A0ABU2JC47_9ACTN</name>
<dbReference type="RefSeq" id="WP_311423672.1">
    <property type="nucleotide sequence ID" value="NZ_JAVREH010000019.1"/>
</dbReference>
<keyword evidence="2" id="KW-1185">Reference proteome</keyword>
<dbReference type="EMBL" id="JAVREH010000019">
    <property type="protein sequence ID" value="MDT0262522.1"/>
    <property type="molecule type" value="Genomic_DNA"/>
</dbReference>
<protein>
    <submittedName>
        <fullName evidence="1">DUF3618 domain-containing protein</fullName>
    </submittedName>
</protein>
<organism evidence="1 2">
    <name type="scientific">Jatrophihabitans lederbergiae</name>
    <dbReference type="NCBI Taxonomy" id="3075547"/>
    <lineage>
        <taxon>Bacteria</taxon>
        <taxon>Bacillati</taxon>
        <taxon>Actinomycetota</taxon>
        <taxon>Actinomycetes</taxon>
        <taxon>Jatrophihabitantales</taxon>
        <taxon>Jatrophihabitantaceae</taxon>
        <taxon>Jatrophihabitans</taxon>
    </lineage>
</organism>
<evidence type="ECO:0000313" key="2">
    <source>
        <dbReference type="Proteomes" id="UP001183176"/>
    </source>
</evidence>
<reference evidence="2" key="1">
    <citation type="submission" date="2023-07" db="EMBL/GenBank/DDBJ databases">
        <title>30 novel species of actinomycetes from the DSMZ collection.</title>
        <authorList>
            <person name="Nouioui I."/>
        </authorList>
    </citation>
    <scope>NUCLEOTIDE SEQUENCE [LARGE SCALE GENOMIC DNA]</scope>
    <source>
        <strain evidence="2">DSM 44399</strain>
    </source>
</reference>
<dbReference type="Proteomes" id="UP001183176">
    <property type="component" value="Unassembled WGS sequence"/>
</dbReference>
<dbReference type="InterPro" id="IPR022062">
    <property type="entry name" value="DUF3618"/>
</dbReference>
<accession>A0ABU2JC47</accession>
<proteinExistence type="predicted"/>